<comment type="caution">
    <text evidence="1">The sequence shown here is derived from an EMBL/GenBank/DDBJ whole genome shotgun (WGS) entry which is preliminary data.</text>
</comment>
<protein>
    <submittedName>
        <fullName evidence="1">Uncharacterized protein</fullName>
    </submittedName>
</protein>
<sequence>MSNQYKTANYITRVVADGMAQINCGLSIKHVKESYLRHQLVISVKCYDVDACYDVFNRLDACREKEEFLKVAKEIFSTQRKIIDTYPAKIHLKEMYDKINNRYM</sequence>
<dbReference type="AlphaFoldDB" id="A0A081RVY9"/>
<evidence type="ECO:0000313" key="2">
    <source>
        <dbReference type="Proteomes" id="UP000028002"/>
    </source>
</evidence>
<dbReference type="RefSeq" id="WP_036839564.1">
    <property type="nucleotide sequence ID" value="NZ_CAWLUD010000040.1"/>
</dbReference>
<proteinExistence type="predicted"/>
<evidence type="ECO:0000313" key="1">
    <source>
        <dbReference type="EMBL" id="KER02842.1"/>
    </source>
</evidence>
<organism evidence="1 2">
    <name type="scientific">Photorhabdus temperata subsp. temperata Meg1</name>
    <dbReference type="NCBI Taxonomy" id="1393735"/>
    <lineage>
        <taxon>Bacteria</taxon>
        <taxon>Pseudomonadati</taxon>
        <taxon>Pseudomonadota</taxon>
        <taxon>Gammaproteobacteria</taxon>
        <taxon>Enterobacterales</taxon>
        <taxon>Morganellaceae</taxon>
        <taxon>Photorhabdus</taxon>
    </lineage>
</organism>
<dbReference type="PATRIC" id="fig|1393735.3.peg.2626"/>
<dbReference type="Proteomes" id="UP000028002">
    <property type="component" value="Unassembled WGS sequence"/>
</dbReference>
<dbReference type="EMBL" id="JGVH01000040">
    <property type="protein sequence ID" value="KER02842.1"/>
    <property type="molecule type" value="Genomic_DNA"/>
</dbReference>
<reference evidence="1 2" key="1">
    <citation type="submission" date="2014-03" db="EMBL/GenBank/DDBJ databases">
        <title>Draft Genome of Photorhabdus temperata Meg1.</title>
        <authorList>
            <person name="Hurst S.G.IV."/>
            <person name="Morris K."/>
            <person name="Thomas K."/>
            <person name="Tisa L.S."/>
        </authorList>
    </citation>
    <scope>NUCLEOTIDE SEQUENCE [LARGE SCALE GENOMIC DNA]</scope>
    <source>
        <strain evidence="1 2">Meg1</strain>
    </source>
</reference>
<gene>
    <name evidence="1" type="ORF">MEG1DRAFT_02571</name>
</gene>
<name>A0A081RVY9_PHOTE</name>
<accession>A0A081RVY9</accession>